<protein>
    <submittedName>
        <fullName evidence="8">DUF647-domain-containing protein</fullName>
    </submittedName>
</protein>
<evidence type="ECO:0000256" key="1">
    <source>
        <dbReference type="ARBA" id="ARBA00004370"/>
    </source>
</evidence>
<dbReference type="AlphaFoldDB" id="A0A194WWL1"/>
<dbReference type="KEGG" id="psco:LY89DRAFT_709933"/>
<accession>A0A194WWL1</accession>
<feature type="domain" description="Protein root UVB sensitive/RUS" evidence="7">
    <location>
        <begin position="45"/>
        <end position="281"/>
    </location>
</feature>
<proteinExistence type="inferred from homology"/>
<keyword evidence="3 6" id="KW-0812">Transmembrane</keyword>
<evidence type="ECO:0000256" key="6">
    <source>
        <dbReference type="SAM" id="Phobius"/>
    </source>
</evidence>
<keyword evidence="9" id="KW-1185">Reference proteome</keyword>
<keyword evidence="4 6" id="KW-1133">Transmembrane helix</keyword>
<dbReference type="EMBL" id="KQ947425">
    <property type="protein sequence ID" value="KUJ12069.1"/>
    <property type="molecule type" value="Genomic_DNA"/>
</dbReference>
<evidence type="ECO:0000259" key="7">
    <source>
        <dbReference type="Pfam" id="PF04884"/>
    </source>
</evidence>
<dbReference type="PANTHER" id="PTHR12770">
    <property type="entry name" value="RUS1 FAMILY PROTEIN C16ORF58"/>
    <property type="match status" value="1"/>
</dbReference>
<dbReference type="GeneID" id="28827518"/>
<reference evidence="8 9" key="1">
    <citation type="submission" date="2015-10" db="EMBL/GenBank/DDBJ databases">
        <title>Full genome of DAOMC 229536 Phialocephala scopiformis, a fungal endophyte of spruce producing the potent anti-insectan compound rugulosin.</title>
        <authorList>
            <consortium name="DOE Joint Genome Institute"/>
            <person name="Walker A.K."/>
            <person name="Frasz S.L."/>
            <person name="Seifert K.A."/>
            <person name="Miller J.D."/>
            <person name="Mondo S.J."/>
            <person name="Labutti K."/>
            <person name="Lipzen A."/>
            <person name="Dockter R."/>
            <person name="Kennedy M."/>
            <person name="Grigoriev I.V."/>
            <person name="Spatafora J.W."/>
        </authorList>
    </citation>
    <scope>NUCLEOTIDE SEQUENCE [LARGE SCALE GENOMIC DNA]</scope>
    <source>
        <strain evidence="8 9">CBS 120377</strain>
    </source>
</reference>
<evidence type="ECO:0000256" key="2">
    <source>
        <dbReference type="ARBA" id="ARBA00007558"/>
    </source>
</evidence>
<evidence type="ECO:0000256" key="4">
    <source>
        <dbReference type="ARBA" id="ARBA00022989"/>
    </source>
</evidence>
<dbReference type="PANTHER" id="PTHR12770:SF31">
    <property type="entry name" value="RUS FAMILY MEMBER 1"/>
    <property type="match status" value="1"/>
</dbReference>
<dbReference type="InParanoid" id="A0A194WWL1"/>
<dbReference type="InterPro" id="IPR006968">
    <property type="entry name" value="RUS_fam"/>
</dbReference>
<dbReference type="Proteomes" id="UP000070700">
    <property type="component" value="Unassembled WGS sequence"/>
</dbReference>
<dbReference type="RefSeq" id="XP_018066424.1">
    <property type="nucleotide sequence ID" value="XM_018217792.1"/>
</dbReference>
<feature type="transmembrane region" description="Helical" evidence="6">
    <location>
        <begin position="241"/>
        <end position="263"/>
    </location>
</feature>
<evidence type="ECO:0000256" key="3">
    <source>
        <dbReference type="ARBA" id="ARBA00022692"/>
    </source>
</evidence>
<dbReference type="OrthoDB" id="364779at2759"/>
<organism evidence="8 9">
    <name type="scientific">Mollisia scopiformis</name>
    <name type="common">Conifer needle endophyte fungus</name>
    <name type="synonym">Phialocephala scopiformis</name>
    <dbReference type="NCBI Taxonomy" id="149040"/>
    <lineage>
        <taxon>Eukaryota</taxon>
        <taxon>Fungi</taxon>
        <taxon>Dikarya</taxon>
        <taxon>Ascomycota</taxon>
        <taxon>Pezizomycotina</taxon>
        <taxon>Leotiomycetes</taxon>
        <taxon>Helotiales</taxon>
        <taxon>Mollisiaceae</taxon>
        <taxon>Mollisia</taxon>
    </lineage>
</organism>
<evidence type="ECO:0000256" key="5">
    <source>
        <dbReference type="ARBA" id="ARBA00023136"/>
    </source>
</evidence>
<keyword evidence="5 6" id="KW-0472">Membrane</keyword>
<sequence>MAQKPISDSHIEIEETDQANNLVATYITSPSGEKGRRVDIIIPRDSTNYARSILNAFLPAGYPHSVTSDYLEYQIYDSLQAFSSSIAGMLSSRAVLEGIGVGDSGASPTAALLLSVLQESMGRIATILFAHRLGTSLEPECKMYRLAADIFNDAAMILDCLSPALPKASRVMLLSLSSVLRALCGVAAGSSKASLSAHFATQGNLGELNAKDSSQETIISLLGMLAGSLVVSRISTKLATWTAMIFLLAIHLGTNYLAVRAVCMRTLNRQRANLAFSTALDHVEKHADNNNLWRGLIALDTLLGPTPNDIRRRERVFEEDGVLRWNGEALGHCKVGVDLGTLLSCFNRKDETTGSYTDAPDFGRLLTIFNDVPYIIWFDEPNKMFLVVLGKDASPEAELSAWLFALYFAKHGKEKDEVLLDALKRTLEKIRGIDRGILGHLERVGWDTKTSALETQSGTRIKRPAHPQGFRY</sequence>
<gene>
    <name evidence="8" type="ORF">LY89DRAFT_709933</name>
</gene>
<dbReference type="Pfam" id="PF04884">
    <property type="entry name" value="UVB_sens_prot"/>
    <property type="match status" value="1"/>
</dbReference>
<name>A0A194WWL1_MOLSC</name>
<dbReference type="InterPro" id="IPR054549">
    <property type="entry name" value="UVB_sens_RUS_dom"/>
</dbReference>
<comment type="similarity">
    <text evidence="2">Belongs to the RUS1 family.</text>
</comment>
<evidence type="ECO:0000313" key="9">
    <source>
        <dbReference type="Proteomes" id="UP000070700"/>
    </source>
</evidence>
<evidence type="ECO:0000313" key="8">
    <source>
        <dbReference type="EMBL" id="KUJ12069.1"/>
    </source>
</evidence>
<dbReference type="GO" id="GO:0016020">
    <property type="term" value="C:membrane"/>
    <property type="evidence" value="ECO:0007669"/>
    <property type="project" value="UniProtKB-SubCell"/>
</dbReference>
<comment type="subcellular location">
    <subcellularLocation>
        <location evidence="1">Membrane</location>
    </subcellularLocation>
</comment>